<dbReference type="STRING" id="989403.SAMN05421798_101224"/>
<evidence type="ECO:0000313" key="3">
    <source>
        <dbReference type="Proteomes" id="UP000076577"/>
    </source>
</evidence>
<dbReference type="Gene3D" id="1.10.10.10">
    <property type="entry name" value="Winged helix-like DNA-binding domain superfamily/Winged helix DNA-binding domain"/>
    <property type="match status" value="1"/>
</dbReference>
<evidence type="ECO:0000259" key="1">
    <source>
        <dbReference type="Pfam" id="PF03551"/>
    </source>
</evidence>
<reference evidence="2 3" key="1">
    <citation type="journal article" date="2016" name="Front. Microbiol.">
        <title>Comparative Genomic Analysis Reveals a Diverse Repertoire of Genes Involved in Prokaryote-Eukaryote Interactions within the Pseudovibrio Genus.</title>
        <authorList>
            <person name="Romano S."/>
            <person name="Fernandez-Guerra A."/>
            <person name="Reen F.J."/>
            <person name="Glockner F.O."/>
            <person name="Crowley S.P."/>
            <person name="O'Sullivan O."/>
            <person name="Cotter P.D."/>
            <person name="Adams C."/>
            <person name="Dobson A.D."/>
            <person name="O'Gara F."/>
        </authorList>
    </citation>
    <scope>NUCLEOTIDE SEQUENCE [LARGE SCALE GENOMIC DNA]</scope>
    <source>
        <strain evidence="2 3">Ad2</strain>
    </source>
</reference>
<keyword evidence="3" id="KW-1185">Reference proteome</keyword>
<dbReference type="SUPFAM" id="SSF46785">
    <property type="entry name" value="Winged helix' DNA-binding domain"/>
    <property type="match status" value="1"/>
</dbReference>
<proteinExistence type="predicted"/>
<dbReference type="PANTHER" id="PTHR43252:SF6">
    <property type="entry name" value="NEGATIVE TRANSCRIPTION REGULATOR PADR"/>
    <property type="match status" value="1"/>
</dbReference>
<feature type="domain" description="Transcription regulator PadR N-terminal" evidence="1">
    <location>
        <begin position="8"/>
        <end position="80"/>
    </location>
</feature>
<dbReference type="AlphaFoldDB" id="A0A165XL38"/>
<name>A0A165XL38_9HYPH</name>
<sequence>MSTRKFCLAILSSADATGYEIRKTAQMGHFSHFIEASYGSIYPSLAKMEQEGLVTWREETSSGKPSRKIYSITQVGREAFVKELSETALDDLFRSPFLLLALYCRWVGSEFLSNEIDRRVAHLELKISGMKHQLELSSDPAASWTLEYGISTLSASLEYLKTNRSKLEQIADERVPQTQAAE</sequence>
<comment type="caution">
    <text evidence="2">The sequence shown here is derived from an EMBL/GenBank/DDBJ whole genome shotgun (WGS) entry which is preliminary data.</text>
</comment>
<dbReference type="OrthoDB" id="3186544at2"/>
<accession>A0A165XL38</accession>
<dbReference type="InterPro" id="IPR005149">
    <property type="entry name" value="Tscrpt_reg_PadR_N"/>
</dbReference>
<dbReference type="Proteomes" id="UP000076577">
    <property type="component" value="Unassembled WGS sequence"/>
</dbReference>
<organism evidence="2 3">
    <name type="scientific">Pseudovibrio axinellae</name>
    <dbReference type="NCBI Taxonomy" id="989403"/>
    <lineage>
        <taxon>Bacteria</taxon>
        <taxon>Pseudomonadati</taxon>
        <taxon>Pseudomonadota</taxon>
        <taxon>Alphaproteobacteria</taxon>
        <taxon>Hyphomicrobiales</taxon>
        <taxon>Stappiaceae</taxon>
        <taxon>Pseudovibrio</taxon>
    </lineage>
</organism>
<protein>
    <submittedName>
        <fullName evidence="2">Transcriptional regulator PadR-like family protein</fullName>
    </submittedName>
</protein>
<dbReference type="Pfam" id="PF03551">
    <property type="entry name" value="PadR"/>
    <property type="match status" value="1"/>
</dbReference>
<dbReference type="RefSeq" id="WP_068007190.1">
    <property type="nucleotide sequence ID" value="NZ_FOFM01000001.1"/>
</dbReference>
<evidence type="ECO:0000313" key="2">
    <source>
        <dbReference type="EMBL" id="KZL17808.1"/>
    </source>
</evidence>
<dbReference type="InterPro" id="IPR036388">
    <property type="entry name" value="WH-like_DNA-bd_sf"/>
</dbReference>
<dbReference type="PATRIC" id="fig|989403.3.peg.3138"/>
<dbReference type="InterPro" id="IPR036390">
    <property type="entry name" value="WH_DNA-bd_sf"/>
</dbReference>
<dbReference type="EMBL" id="LMCB01000029">
    <property type="protein sequence ID" value="KZL17808.1"/>
    <property type="molecule type" value="Genomic_DNA"/>
</dbReference>
<dbReference type="PANTHER" id="PTHR43252">
    <property type="entry name" value="TRANSCRIPTIONAL REGULATOR YQJI"/>
    <property type="match status" value="1"/>
</dbReference>
<gene>
    <name evidence="2" type="ORF">PsAD2_02926</name>
</gene>